<accession>A0A852UUJ7</accession>
<dbReference type="InterPro" id="IPR001296">
    <property type="entry name" value="Glyco_trans_1"/>
</dbReference>
<dbReference type="Proteomes" id="UP000576393">
    <property type="component" value="Unassembled WGS sequence"/>
</dbReference>
<dbReference type="SUPFAM" id="SSF53756">
    <property type="entry name" value="UDP-Glycosyltransferase/glycogen phosphorylase"/>
    <property type="match status" value="1"/>
</dbReference>
<evidence type="ECO:0000313" key="5">
    <source>
        <dbReference type="Proteomes" id="UP000576393"/>
    </source>
</evidence>
<feature type="region of interest" description="Disordered" evidence="2">
    <location>
        <begin position="299"/>
        <end position="327"/>
    </location>
</feature>
<dbReference type="PANTHER" id="PTHR12526:SF627">
    <property type="entry name" value="D-RHAMNOSYLTRANSFERASE WBPZ"/>
    <property type="match status" value="1"/>
</dbReference>
<dbReference type="AlphaFoldDB" id="A0A852UUJ7"/>
<feature type="domain" description="Glycosyl transferase family 1" evidence="3">
    <location>
        <begin position="174"/>
        <end position="303"/>
    </location>
</feature>
<dbReference type="PANTHER" id="PTHR12526">
    <property type="entry name" value="GLYCOSYLTRANSFERASE"/>
    <property type="match status" value="1"/>
</dbReference>
<keyword evidence="5" id="KW-1185">Reference proteome</keyword>
<organism evidence="4 5">
    <name type="scientific">Streptosporangium sandarakinum</name>
    <dbReference type="NCBI Taxonomy" id="1260955"/>
    <lineage>
        <taxon>Bacteria</taxon>
        <taxon>Bacillati</taxon>
        <taxon>Actinomycetota</taxon>
        <taxon>Actinomycetes</taxon>
        <taxon>Streptosporangiales</taxon>
        <taxon>Streptosporangiaceae</taxon>
        <taxon>Streptosporangium</taxon>
    </lineage>
</organism>
<proteinExistence type="predicted"/>
<dbReference type="RefSeq" id="WP_179822059.1">
    <property type="nucleotide sequence ID" value="NZ_JACCCO010000001.1"/>
</dbReference>
<gene>
    <name evidence="4" type="ORF">HDA43_003516</name>
</gene>
<keyword evidence="1 4" id="KW-0808">Transferase</keyword>
<feature type="compositionally biased region" description="Gly residues" evidence="2">
    <location>
        <begin position="312"/>
        <end position="325"/>
    </location>
</feature>
<comment type="caution">
    <text evidence="4">The sequence shown here is derived from an EMBL/GenBank/DDBJ whole genome shotgun (WGS) entry which is preliminary data.</text>
</comment>
<sequence length="382" mass="41243">MRICLLVPSVYGMRGDARSVVNLAGELSRRHDVEILSVRRHRERPFFPVAAEVRLSWVVDDRPGVRHLLPPGQVRTDVALWRRLRSLKTDVLISTRPGLSVQAARHAPRDAVRIAREWGRPPVTASIRRFYPRMDAVVTATETGRAEWERLVEGTVGVTTIPDALPDGPWPRSRMDNRLVVAGGRWVPAKAYDLLIRAFATVADKRPDWRLRLYGGGPEDRRLRTLVADLDLHNHVYFMGTTPDLAGEFAKASIVATTARAEGLGMTVIEALASGVPVIGFDGPGGAGEFVTDGRSGVLVPPGPGGERDGAGPAGESGDRGGAGSAGESEVRAYASALLALIDDERRRRELAAGALAAAAPHRASSVAERWEKLIEAAARPA</sequence>
<evidence type="ECO:0000259" key="3">
    <source>
        <dbReference type="Pfam" id="PF00534"/>
    </source>
</evidence>
<dbReference type="Pfam" id="PF00534">
    <property type="entry name" value="Glycos_transf_1"/>
    <property type="match status" value="1"/>
</dbReference>
<evidence type="ECO:0000256" key="1">
    <source>
        <dbReference type="ARBA" id="ARBA00022679"/>
    </source>
</evidence>
<protein>
    <submittedName>
        <fullName evidence="4">Glycosyltransferase involved in cell wall biosynthesis</fullName>
    </submittedName>
</protein>
<evidence type="ECO:0000256" key="2">
    <source>
        <dbReference type="SAM" id="MobiDB-lite"/>
    </source>
</evidence>
<evidence type="ECO:0000313" key="4">
    <source>
        <dbReference type="EMBL" id="NYF41357.1"/>
    </source>
</evidence>
<dbReference type="GO" id="GO:0016757">
    <property type="term" value="F:glycosyltransferase activity"/>
    <property type="evidence" value="ECO:0007669"/>
    <property type="project" value="InterPro"/>
</dbReference>
<dbReference type="Gene3D" id="3.40.50.2000">
    <property type="entry name" value="Glycogen Phosphorylase B"/>
    <property type="match status" value="2"/>
</dbReference>
<name>A0A852UUJ7_9ACTN</name>
<reference evidence="4 5" key="1">
    <citation type="submission" date="2020-07" db="EMBL/GenBank/DDBJ databases">
        <title>Sequencing the genomes of 1000 actinobacteria strains.</title>
        <authorList>
            <person name="Klenk H.-P."/>
        </authorList>
    </citation>
    <scope>NUCLEOTIDE SEQUENCE [LARGE SCALE GENOMIC DNA]</scope>
    <source>
        <strain evidence="4 5">DSM 45763</strain>
    </source>
</reference>
<dbReference type="EMBL" id="JACCCO010000001">
    <property type="protein sequence ID" value="NYF41357.1"/>
    <property type="molecule type" value="Genomic_DNA"/>
</dbReference>